<comment type="similarity">
    <text evidence="1">Belongs to the OmpW/AlkL family.</text>
</comment>
<evidence type="ECO:0000256" key="2">
    <source>
        <dbReference type="SAM" id="SignalP"/>
    </source>
</evidence>
<dbReference type="PANTHER" id="PTHR36920:SF1">
    <property type="entry name" value="OUTER MEMBRANE PROTEIN W"/>
    <property type="match status" value="1"/>
</dbReference>
<dbReference type="GO" id="GO:0019867">
    <property type="term" value="C:outer membrane"/>
    <property type="evidence" value="ECO:0007669"/>
    <property type="project" value="InterPro"/>
</dbReference>
<organism evidence="3">
    <name type="scientific">uncultured Alphaproteobacteria bacterium</name>
    <dbReference type="NCBI Taxonomy" id="91750"/>
    <lineage>
        <taxon>Bacteria</taxon>
        <taxon>Pseudomonadati</taxon>
        <taxon>Pseudomonadota</taxon>
        <taxon>Alphaproteobacteria</taxon>
        <taxon>environmental samples</taxon>
    </lineage>
</organism>
<evidence type="ECO:0000256" key="1">
    <source>
        <dbReference type="ARBA" id="ARBA00009330"/>
    </source>
</evidence>
<keyword evidence="2" id="KW-0732">Signal</keyword>
<dbReference type="Gene3D" id="2.40.160.20">
    <property type="match status" value="1"/>
</dbReference>
<proteinExistence type="inferred from homology"/>
<protein>
    <submittedName>
        <fullName evidence="3">Uncharacterized outer-membrane protein y4mB</fullName>
    </submittedName>
</protein>
<gene>
    <name evidence="3" type="ORF">KL86APRO_10388</name>
</gene>
<dbReference type="GO" id="GO:0055085">
    <property type="term" value="P:transmembrane transport"/>
    <property type="evidence" value="ECO:0007669"/>
    <property type="project" value="TreeGrafter"/>
</dbReference>
<name>A0A212J1W6_9PROT</name>
<feature type="signal peptide" evidence="2">
    <location>
        <begin position="1"/>
        <end position="26"/>
    </location>
</feature>
<sequence>MSCVLCRSWCVAAVALASLAGAAAHAEEGLGAGDFLVRGRLLGVLPQESGHDDQLGGKISVGNAVVPEIDFTYYITDYFAAELIAATTRHSVKDKGSSIGNVDLGHVWLLPPTLTAQFHPLGRSRFDPYVGAGINYTIFYGQGGAENVGGKTKVNYDNDFGYALQAGFNYQIDDSWFLNLDVKKLYVTTSAHVMVDGAEATRARVHLDPWLIGAGIGYRF</sequence>
<dbReference type="EMBL" id="FLUO01000001">
    <property type="protein sequence ID" value="SBV93472.1"/>
    <property type="molecule type" value="Genomic_DNA"/>
</dbReference>
<feature type="chain" id="PRO_5012555579" evidence="2">
    <location>
        <begin position="27"/>
        <end position="220"/>
    </location>
</feature>
<dbReference type="InterPro" id="IPR011250">
    <property type="entry name" value="OMP/PagP_B-barrel"/>
</dbReference>
<reference evidence="3" key="1">
    <citation type="submission" date="2016-04" db="EMBL/GenBank/DDBJ databases">
        <authorList>
            <person name="Evans L.H."/>
            <person name="Alamgir A."/>
            <person name="Owens N."/>
            <person name="Weber N.D."/>
            <person name="Virtaneva K."/>
            <person name="Barbian K."/>
            <person name="Babar A."/>
            <person name="Rosenke K."/>
        </authorList>
    </citation>
    <scope>NUCLEOTIDE SEQUENCE</scope>
    <source>
        <strain evidence="3">86</strain>
    </source>
</reference>
<dbReference type="PANTHER" id="PTHR36920">
    <property type="match status" value="1"/>
</dbReference>
<dbReference type="SUPFAM" id="SSF56925">
    <property type="entry name" value="OMPA-like"/>
    <property type="match status" value="1"/>
</dbReference>
<dbReference type="Pfam" id="PF03922">
    <property type="entry name" value="OmpW"/>
    <property type="match status" value="1"/>
</dbReference>
<evidence type="ECO:0000313" key="3">
    <source>
        <dbReference type="EMBL" id="SBV93472.1"/>
    </source>
</evidence>
<accession>A0A212J1W6</accession>
<dbReference type="InterPro" id="IPR005618">
    <property type="entry name" value="OMPW"/>
</dbReference>
<dbReference type="AlphaFoldDB" id="A0A212J1W6"/>